<evidence type="ECO:0000313" key="1">
    <source>
        <dbReference type="EMBL" id="MBB6229031.1"/>
    </source>
</evidence>
<name>A0A841LBI1_9SPHN</name>
<dbReference type="RefSeq" id="WP_184202391.1">
    <property type="nucleotide sequence ID" value="NZ_JACIIV010000030.1"/>
</dbReference>
<sequence length="324" mass="34892">MIASAELRQWLDSSSAQKMTGRRTVQLAQAWEASSAVLALRAALAECPETIAAVREALADTLADTGWVAGLLAMLRRELAVDAFVQLPFRPMPNAIGDGLLLLTHPLANVSLVVVDAARLAEKKRLGGHGKSIRFSGRCMVGSVVRGSATIRRYAGDAPGLDWRAAEAPPCRIGGTECWEVGTVFTIDGRSEAYSFLEASPDFVFVQCEIVCEAAPLSIEYDAETCRLLGASTTDAQASRAMMMLSCLATLGLSDPETAFDRGLESRYFHVRWHAMREYLAIRPALAWDAMARMAADDPHPDIRSAAARAMAGRTNEGPAPCHA</sequence>
<dbReference type="EMBL" id="JACIIV010000030">
    <property type="protein sequence ID" value="MBB6229031.1"/>
    <property type="molecule type" value="Genomic_DNA"/>
</dbReference>
<dbReference type="Proteomes" id="UP000538147">
    <property type="component" value="Unassembled WGS sequence"/>
</dbReference>
<keyword evidence="2" id="KW-1185">Reference proteome</keyword>
<evidence type="ECO:0000313" key="2">
    <source>
        <dbReference type="Proteomes" id="UP000538147"/>
    </source>
</evidence>
<comment type="caution">
    <text evidence="1">The sequence shown here is derived from an EMBL/GenBank/DDBJ whole genome shotgun (WGS) entry which is preliminary data.</text>
</comment>
<accession>A0A841LBI1</accession>
<protein>
    <recommendedName>
        <fullName evidence="3">HEAT repeat domain-containing protein</fullName>
    </recommendedName>
</protein>
<evidence type="ECO:0008006" key="3">
    <source>
        <dbReference type="Google" id="ProtNLM"/>
    </source>
</evidence>
<gene>
    <name evidence="1" type="ORF">FHS79_003229</name>
</gene>
<reference evidence="1 2" key="1">
    <citation type="submission" date="2020-08" db="EMBL/GenBank/DDBJ databases">
        <title>Genomic Encyclopedia of Type Strains, Phase IV (KMG-IV): sequencing the most valuable type-strain genomes for metagenomic binning, comparative biology and taxonomic classification.</title>
        <authorList>
            <person name="Goeker M."/>
        </authorList>
    </citation>
    <scope>NUCLEOTIDE SEQUENCE [LARGE SCALE GENOMIC DNA]</scope>
    <source>
        <strain evidence="1 2">DSM 102189</strain>
    </source>
</reference>
<organism evidence="1 2">
    <name type="scientific">Polymorphobacter multimanifer</name>
    <dbReference type="NCBI Taxonomy" id="1070431"/>
    <lineage>
        <taxon>Bacteria</taxon>
        <taxon>Pseudomonadati</taxon>
        <taxon>Pseudomonadota</taxon>
        <taxon>Alphaproteobacteria</taxon>
        <taxon>Sphingomonadales</taxon>
        <taxon>Sphingosinicellaceae</taxon>
        <taxon>Polymorphobacter</taxon>
    </lineage>
</organism>
<dbReference type="AlphaFoldDB" id="A0A841LBI1"/>
<proteinExistence type="predicted"/>